<protein>
    <recommendedName>
        <fullName evidence="4">Secreted protein</fullName>
    </recommendedName>
</protein>
<evidence type="ECO:0000313" key="3">
    <source>
        <dbReference type="Proteomes" id="UP001431783"/>
    </source>
</evidence>
<organism evidence="2 3">
    <name type="scientific">Henosepilachna vigintioctopunctata</name>
    <dbReference type="NCBI Taxonomy" id="420089"/>
    <lineage>
        <taxon>Eukaryota</taxon>
        <taxon>Metazoa</taxon>
        <taxon>Ecdysozoa</taxon>
        <taxon>Arthropoda</taxon>
        <taxon>Hexapoda</taxon>
        <taxon>Insecta</taxon>
        <taxon>Pterygota</taxon>
        <taxon>Neoptera</taxon>
        <taxon>Endopterygota</taxon>
        <taxon>Coleoptera</taxon>
        <taxon>Polyphaga</taxon>
        <taxon>Cucujiformia</taxon>
        <taxon>Coccinelloidea</taxon>
        <taxon>Coccinellidae</taxon>
        <taxon>Epilachninae</taxon>
        <taxon>Epilachnini</taxon>
        <taxon>Henosepilachna</taxon>
    </lineage>
</organism>
<feature type="non-terminal residue" evidence="2">
    <location>
        <position position="74"/>
    </location>
</feature>
<name>A0AAW1UW16_9CUCU</name>
<proteinExistence type="predicted"/>
<gene>
    <name evidence="2" type="ORF">WA026_017595</name>
</gene>
<feature type="signal peptide" evidence="1">
    <location>
        <begin position="1"/>
        <end position="17"/>
    </location>
</feature>
<sequence>MSHIVLIFFIFRKLYLSEVPVPAADLGQVFNAAPTSRRVGPQCDVRVRYVPHRATAQTSTPVPVCCRPSFANDQ</sequence>
<dbReference type="AlphaFoldDB" id="A0AAW1UW16"/>
<comment type="caution">
    <text evidence="2">The sequence shown here is derived from an EMBL/GenBank/DDBJ whole genome shotgun (WGS) entry which is preliminary data.</text>
</comment>
<feature type="chain" id="PRO_5043946097" description="Secreted protein" evidence="1">
    <location>
        <begin position="18"/>
        <end position="74"/>
    </location>
</feature>
<evidence type="ECO:0000256" key="1">
    <source>
        <dbReference type="SAM" id="SignalP"/>
    </source>
</evidence>
<evidence type="ECO:0008006" key="4">
    <source>
        <dbReference type="Google" id="ProtNLM"/>
    </source>
</evidence>
<evidence type="ECO:0000313" key="2">
    <source>
        <dbReference type="EMBL" id="KAK9886675.1"/>
    </source>
</evidence>
<reference evidence="2 3" key="1">
    <citation type="submission" date="2023-03" db="EMBL/GenBank/DDBJ databases">
        <title>Genome insight into feeding habits of ladybird beetles.</title>
        <authorList>
            <person name="Li H.-S."/>
            <person name="Huang Y.-H."/>
            <person name="Pang H."/>
        </authorList>
    </citation>
    <scope>NUCLEOTIDE SEQUENCE [LARGE SCALE GENOMIC DNA]</scope>
    <source>
        <strain evidence="2">SYSU_2023b</strain>
        <tissue evidence="2">Whole body</tissue>
    </source>
</reference>
<accession>A0AAW1UW16</accession>
<dbReference type="Proteomes" id="UP001431783">
    <property type="component" value="Unassembled WGS sequence"/>
</dbReference>
<keyword evidence="1" id="KW-0732">Signal</keyword>
<keyword evidence="3" id="KW-1185">Reference proteome</keyword>
<dbReference type="EMBL" id="JARQZJ010000101">
    <property type="protein sequence ID" value="KAK9886675.1"/>
    <property type="molecule type" value="Genomic_DNA"/>
</dbReference>